<protein>
    <submittedName>
        <fullName evidence="1">Uncharacterized protein</fullName>
    </submittedName>
</protein>
<dbReference type="AlphaFoldDB" id="A0A8J7L4V1"/>
<sequence length="49" mass="5450">MVPIWTLDAIAYDKVMSILICNILARSLSQLLQNQASLSNLCSFCSTMK</sequence>
<accession>A0A8J7L4V1</accession>
<dbReference type="EMBL" id="JAECZB010000013">
    <property type="protein sequence ID" value="MBH8552397.1"/>
    <property type="molecule type" value="Genomic_DNA"/>
</dbReference>
<organism evidence="1 2">
    <name type="scientific">Atlanticothrix silvestris CENA357</name>
    <dbReference type="NCBI Taxonomy" id="1725252"/>
    <lineage>
        <taxon>Bacteria</taxon>
        <taxon>Bacillati</taxon>
        <taxon>Cyanobacteriota</taxon>
        <taxon>Cyanophyceae</taxon>
        <taxon>Nostocales</taxon>
        <taxon>Nodulariaceae</taxon>
        <taxon>Atlanticothrix</taxon>
        <taxon>Atlanticothrix silvestris</taxon>
    </lineage>
</organism>
<evidence type="ECO:0000313" key="2">
    <source>
        <dbReference type="Proteomes" id="UP000599391"/>
    </source>
</evidence>
<keyword evidence="2" id="KW-1185">Reference proteome</keyword>
<evidence type="ECO:0000313" key="1">
    <source>
        <dbReference type="EMBL" id="MBH8552397.1"/>
    </source>
</evidence>
<name>A0A8J7L4V1_9CYAN</name>
<dbReference type="RefSeq" id="WP_214438709.1">
    <property type="nucleotide sequence ID" value="NZ_JAECZB010000013.1"/>
</dbReference>
<reference evidence="1 2" key="1">
    <citation type="journal article" date="2021" name="Int. J. Syst. Evol. Microbiol.">
        <title>Amazonocrinis nigriterrae gen. nov., sp. nov., Atlanticothrix silvestris gen. nov., sp. nov. and Dendronalium phyllosphericum gen. nov., sp. nov., nostocacean cyanobacteria from Brazilian environments.</title>
        <authorList>
            <person name="Alvarenga D.O."/>
            <person name="Andreote A.P.D."/>
            <person name="Branco L.H.Z."/>
            <person name="Delbaje E."/>
            <person name="Cruz R.B."/>
            <person name="Varani A.M."/>
            <person name="Fiore M.F."/>
        </authorList>
    </citation>
    <scope>NUCLEOTIDE SEQUENCE [LARGE SCALE GENOMIC DNA]</scope>
    <source>
        <strain evidence="1 2">CENA357</strain>
    </source>
</reference>
<gene>
    <name evidence="1" type="ORF">I8751_08410</name>
</gene>
<comment type="caution">
    <text evidence="1">The sequence shown here is derived from an EMBL/GenBank/DDBJ whole genome shotgun (WGS) entry which is preliminary data.</text>
</comment>
<proteinExistence type="predicted"/>
<dbReference type="Proteomes" id="UP000599391">
    <property type="component" value="Unassembled WGS sequence"/>
</dbReference>